<accession>A0A967EW21</accession>
<dbReference type="InterPro" id="IPR001173">
    <property type="entry name" value="Glyco_trans_2-like"/>
</dbReference>
<name>A0A967EW21_9PROT</name>
<gene>
    <name evidence="5" type="ORF">HBA54_10495</name>
</gene>
<dbReference type="EMBL" id="JAAQPH010000007">
    <property type="protein sequence ID" value="NIA69019.1"/>
    <property type="molecule type" value="Genomic_DNA"/>
</dbReference>
<evidence type="ECO:0000256" key="2">
    <source>
        <dbReference type="ARBA" id="ARBA00022676"/>
    </source>
</evidence>
<evidence type="ECO:0000313" key="6">
    <source>
        <dbReference type="Proteomes" id="UP000761264"/>
    </source>
</evidence>
<dbReference type="Proteomes" id="UP000761264">
    <property type="component" value="Unassembled WGS sequence"/>
</dbReference>
<comment type="caution">
    <text evidence="5">The sequence shown here is derived from an EMBL/GenBank/DDBJ whole genome shotgun (WGS) entry which is preliminary data.</text>
</comment>
<reference evidence="5" key="1">
    <citation type="submission" date="2020-03" db="EMBL/GenBank/DDBJ databases">
        <title>Genome of Pelagibius litoralis DSM 21314T.</title>
        <authorList>
            <person name="Wang G."/>
        </authorList>
    </citation>
    <scope>NUCLEOTIDE SEQUENCE</scope>
    <source>
        <strain evidence="5">DSM 21314</strain>
    </source>
</reference>
<evidence type="ECO:0000259" key="4">
    <source>
        <dbReference type="Pfam" id="PF00535"/>
    </source>
</evidence>
<dbReference type="PANTHER" id="PTHR43179:SF12">
    <property type="entry name" value="GALACTOFURANOSYLTRANSFERASE GLFT2"/>
    <property type="match status" value="1"/>
</dbReference>
<dbReference type="PANTHER" id="PTHR43179">
    <property type="entry name" value="RHAMNOSYLTRANSFERASE WBBL"/>
    <property type="match status" value="1"/>
</dbReference>
<dbReference type="SUPFAM" id="SSF53448">
    <property type="entry name" value="Nucleotide-diphospho-sugar transferases"/>
    <property type="match status" value="1"/>
</dbReference>
<dbReference type="Gene3D" id="3.90.550.10">
    <property type="entry name" value="Spore Coat Polysaccharide Biosynthesis Protein SpsA, Chain A"/>
    <property type="match status" value="1"/>
</dbReference>
<keyword evidence="3" id="KW-0808">Transferase</keyword>
<keyword evidence="2" id="KW-0328">Glycosyltransferase</keyword>
<evidence type="ECO:0000313" key="5">
    <source>
        <dbReference type="EMBL" id="NIA69019.1"/>
    </source>
</evidence>
<feature type="domain" description="Glycosyltransferase 2-like" evidence="4">
    <location>
        <begin position="3"/>
        <end position="166"/>
    </location>
</feature>
<dbReference type="RefSeq" id="WP_205944558.1">
    <property type="nucleotide sequence ID" value="NZ_JAAQPH010000007.1"/>
</dbReference>
<sequence>MQIATRDRFEPLCRAISSVFDQDYDNFEIIVLDDASEASDICDRLRSKFDDPRLRCFRNTEWSGVSAVRSRMMDLGDGEVYCSIDDDGAFAHASCLSRIVDAFLADPKLGLLAGKIKDYRDGQERLLLPFGKRDLMRSPELPEGRHRVSYFLAGCYAIRRSVVEKCGAYRPEMMYGEEELDISYRVIAAGYDIVYEPEIVAYHWPEPSAFKMDQPRSEIYFQIKNRFHLAYAYLPARFIPSYIAVWLVRYLVTCLRRGLVSDYLVGVKDGVLGMRRGPRQTLGNDAVTYLRSNYGRLWY</sequence>
<dbReference type="GO" id="GO:0016757">
    <property type="term" value="F:glycosyltransferase activity"/>
    <property type="evidence" value="ECO:0007669"/>
    <property type="project" value="UniProtKB-KW"/>
</dbReference>
<keyword evidence="6" id="KW-1185">Reference proteome</keyword>
<protein>
    <submittedName>
        <fullName evidence="5">Glycosyltransferase</fullName>
    </submittedName>
</protein>
<dbReference type="AlphaFoldDB" id="A0A967EW21"/>
<comment type="similarity">
    <text evidence="1">Belongs to the glycosyltransferase 2 family.</text>
</comment>
<dbReference type="InterPro" id="IPR029044">
    <property type="entry name" value="Nucleotide-diphossugar_trans"/>
</dbReference>
<evidence type="ECO:0000256" key="1">
    <source>
        <dbReference type="ARBA" id="ARBA00006739"/>
    </source>
</evidence>
<dbReference type="Pfam" id="PF00535">
    <property type="entry name" value="Glycos_transf_2"/>
    <property type="match status" value="1"/>
</dbReference>
<proteinExistence type="inferred from homology"/>
<organism evidence="5 6">
    <name type="scientific">Pelagibius litoralis</name>
    <dbReference type="NCBI Taxonomy" id="374515"/>
    <lineage>
        <taxon>Bacteria</taxon>
        <taxon>Pseudomonadati</taxon>
        <taxon>Pseudomonadota</taxon>
        <taxon>Alphaproteobacteria</taxon>
        <taxon>Rhodospirillales</taxon>
        <taxon>Rhodovibrionaceae</taxon>
        <taxon>Pelagibius</taxon>
    </lineage>
</organism>
<evidence type="ECO:0000256" key="3">
    <source>
        <dbReference type="ARBA" id="ARBA00022679"/>
    </source>
</evidence>